<dbReference type="Gene3D" id="3.40.50.300">
    <property type="entry name" value="P-loop containing nucleotide triphosphate hydrolases"/>
    <property type="match status" value="1"/>
</dbReference>
<dbReference type="PANTHER" id="PTHR43384:SF13">
    <property type="entry name" value="SLR0110 PROTEIN"/>
    <property type="match status" value="1"/>
</dbReference>
<keyword evidence="2" id="KW-1185">Reference proteome</keyword>
<dbReference type="RefSeq" id="WP_249915792.1">
    <property type="nucleotide sequence ID" value="NZ_JAMGBB010000001.1"/>
</dbReference>
<dbReference type="InterPro" id="IPR027417">
    <property type="entry name" value="P-loop_NTPase"/>
</dbReference>
<comment type="caution">
    <text evidence="1">The sequence shown here is derived from an EMBL/GenBank/DDBJ whole genome shotgun (WGS) entry which is preliminary data.</text>
</comment>
<dbReference type="PANTHER" id="PTHR43384">
    <property type="entry name" value="SEPTUM SITE-DETERMINING PROTEIN MIND HOMOLOG, CHLOROPLASTIC-RELATED"/>
    <property type="match status" value="1"/>
</dbReference>
<gene>
    <name evidence="1" type="ORF">LZ518_09725</name>
</gene>
<accession>A0ABT0SAL3</accession>
<dbReference type="InterPro" id="IPR050625">
    <property type="entry name" value="ParA/MinD_ATPase"/>
</dbReference>
<organism evidence="1 2">
    <name type="scientific">Sphingomonas brevis</name>
    <dbReference type="NCBI Taxonomy" id="2908206"/>
    <lineage>
        <taxon>Bacteria</taxon>
        <taxon>Pseudomonadati</taxon>
        <taxon>Pseudomonadota</taxon>
        <taxon>Alphaproteobacteria</taxon>
        <taxon>Sphingomonadales</taxon>
        <taxon>Sphingomonadaceae</taxon>
        <taxon>Sphingomonas</taxon>
    </lineage>
</organism>
<proteinExistence type="predicted"/>
<sequence>MSVHNPDRPTAQWMADTGPPPVRLLLAGAEGQANELVGARAAGFPLELVIIDTAAPIDPSVLSGAAAAVVQVTEGDDRSTDRFKKLAEGPVPLIAAAYEPSMKLVRALVRAGAHDVVPLPLDPEELETALDPIRRIAAAQGPRARAGHQKIVTVIKSEGGIGATALLSQLALRFAANEAAAGREACLIDLDVQFGNAALQLGLQPSLTFSDLVEAGKRLDGDLLRSVATRHPSGLRVIGAPREIMPLEMLTSEQMLSIVDLAVSEYGTVLVDLPMNWTNWSLSLLARSDLVLLVTELRVPSLHRARRQLDLLGTQDMGNLEVRIVLNRTEKGFFRTLSESDAERVLKKPVSYCISNDHETMSQAIDRGIPIDQVKRKSPLCRDIDALERGLAGALGLER</sequence>
<dbReference type="SUPFAM" id="SSF52540">
    <property type="entry name" value="P-loop containing nucleoside triphosphate hydrolases"/>
    <property type="match status" value="1"/>
</dbReference>
<dbReference type="Proteomes" id="UP001165383">
    <property type="component" value="Unassembled WGS sequence"/>
</dbReference>
<evidence type="ECO:0000313" key="1">
    <source>
        <dbReference type="EMBL" id="MCL6741408.1"/>
    </source>
</evidence>
<protein>
    <submittedName>
        <fullName evidence="1">Pilus assembly protein CpaE</fullName>
    </submittedName>
</protein>
<dbReference type="EMBL" id="JAMGBB010000001">
    <property type="protein sequence ID" value="MCL6741408.1"/>
    <property type="molecule type" value="Genomic_DNA"/>
</dbReference>
<reference evidence="1" key="1">
    <citation type="submission" date="2022-05" db="EMBL/GenBank/DDBJ databases">
        <authorList>
            <person name="Jo J.-H."/>
            <person name="Im W.-T."/>
        </authorList>
    </citation>
    <scope>NUCLEOTIDE SEQUENCE</scope>
    <source>
        <strain evidence="1">RB56-2</strain>
    </source>
</reference>
<evidence type="ECO:0000313" key="2">
    <source>
        <dbReference type="Proteomes" id="UP001165383"/>
    </source>
</evidence>
<name>A0ABT0SAL3_9SPHN</name>